<name>A0ABR6PF61_9SPHI</name>
<keyword evidence="4" id="KW-0904">Protein phosphatase</keyword>
<evidence type="ECO:0000256" key="4">
    <source>
        <dbReference type="ARBA" id="ARBA00022912"/>
    </source>
</evidence>
<organism evidence="6 7">
    <name type="scientific">Mucilaginibacter lappiensis</name>
    <dbReference type="NCBI Taxonomy" id="354630"/>
    <lineage>
        <taxon>Bacteria</taxon>
        <taxon>Pseudomonadati</taxon>
        <taxon>Bacteroidota</taxon>
        <taxon>Sphingobacteriia</taxon>
        <taxon>Sphingobacteriales</taxon>
        <taxon>Sphingobacteriaceae</taxon>
        <taxon>Mucilaginibacter</taxon>
    </lineage>
</organism>
<evidence type="ECO:0000313" key="7">
    <source>
        <dbReference type="Proteomes" id="UP000541583"/>
    </source>
</evidence>
<dbReference type="CDD" id="cd16343">
    <property type="entry name" value="LMWPTP"/>
    <property type="match status" value="1"/>
</dbReference>
<dbReference type="PRINTS" id="PR00719">
    <property type="entry name" value="LMWPTPASE"/>
</dbReference>
<comment type="similarity">
    <text evidence="1">Belongs to the low molecular weight phosphotyrosine protein phosphatase family.</text>
</comment>
<dbReference type="EMBL" id="JACHCB010000002">
    <property type="protein sequence ID" value="MBB6108401.1"/>
    <property type="molecule type" value="Genomic_DNA"/>
</dbReference>
<evidence type="ECO:0000256" key="1">
    <source>
        <dbReference type="ARBA" id="ARBA00011063"/>
    </source>
</evidence>
<dbReference type="InterPro" id="IPR050438">
    <property type="entry name" value="LMW_PTPase"/>
</dbReference>
<dbReference type="Pfam" id="PF01451">
    <property type="entry name" value="LMWPc"/>
    <property type="match status" value="1"/>
</dbReference>
<dbReference type="PANTHER" id="PTHR11717">
    <property type="entry name" value="LOW MOLECULAR WEIGHT PROTEIN TYROSINE PHOSPHATASE"/>
    <property type="match status" value="1"/>
</dbReference>
<accession>A0ABR6PF61</accession>
<dbReference type="GO" id="GO:0004725">
    <property type="term" value="F:protein tyrosine phosphatase activity"/>
    <property type="evidence" value="ECO:0007669"/>
    <property type="project" value="UniProtKB-EC"/>
</dbReference>
<evidence type="ECO:0000313" key="6">
    <source>
        <dbReference type="EMBL" id="MBB6108401.1"/>
    </source>
</evidence>
<dbReference type="SMART" id="SM00226">
    <property type="entry name" value="LMWPc"/>
    <property type="match status" value="1"/>
</dbReference>
<proteinExistence type="inferred from homology"/>
<dbReference type="Gene3D" id="3.40.50.2300">
    <property type="match status" value="1"/>
</dbReference>
<dbReference type="InterPro" id="IPR036196">
    <property type="entry name" value="Ptyr_pPase_sf"/>
</dbReference>
<evidence type="ECO:0000256" key="3">
    <source>
        <dbReference type="ARBA" id="ARBA00022801"/>
    </source>
</evidence>
<feature type="domain" description="Phosphotyrosine protein phosphatase I" evidence="5">
    <location>
        <begin position="1"/>
        <end position="142"/>
    </location>
</feature>
<dbReference type="RefSeq" id="WP_076371319.1">
    <property type="nucleotide sequence ID" value="NZ_FTMG01000002.1"/>
</dbReference>
<keyword evidence="3 6" id="KW-0378">Hydrolase</keyword>
<keyword evidence="7" id="KW-1185">Reference proteome</keyword>
<dbReference type="InterPro" id="IPR023485">
    <property type="entry name" value="Ptyr_pPase"/>
</dbReference>
<comment type="caution">
    <text evidence="6">The sequence shown here is derived from an EMBL/GenBank/DDBJ whole genome shotgun (WGS) entry which is preliminary data.</text>
</comment>
<dbReference type="InterPro" id="IPR017867">
    <property type="entry name" value="Tyr_phospatase_low_mol_wt"/>
</dbReference>
<dbReference type="SUPFAM" id="SSF52788">
    <property type="entry name" value="Phosphotyrosine protein phosphatases I"/>
    <property type="match status" value="1"/>
</dbReference>
<evidence type="ECO:0000256" key="2">
    <source>
        <dbReference type="ARBA" id="ARBA00013064"/>
    </source>
</evidence>
<reference evidence="6 7" key="1">
    <citation type="submission" date="2020-08" db="EMBL/GenBank/DDBJ databases">
        <title>Genomic Encyclopedia of Type Strains, Phase IV (KMG-V): Genome sequencing to study the core and pangenomes of soil and plant-associated prokaryotes.</title>
        <authorList>
            <person name="Whitman W."/>
        </authorList>
    </citation>
    <scope>NUCLEOTIDE SEQUENCE [LARGE SCALE GENOMIC DNA]</scope>
    <source>
        <strain evidence="6 7">ANJLi2</strain>
    </source>
</reference>
<sequence length="155" mass="17559">MKILMVCLGNICRSPLAEGIMQHLSDEQGLNWTVDSAGTGSWHVGEGPDKRSVRAARNHGVDISKQVCRQFKTKDFDHFDHVFVMDKNNMNDVLNMARNDDEAQKVKLLLGDKIVPDPYYDDNQFEPVFELIEGGCKDIIKELRSLTQPSPKERA</sequence>
<dbReference type="PANTHER" id="PTHR11717:SF7">
    <property type="entry name" value="LOW MOLECULAR WEIGHT PHOSPHOTYROSINE PROTEIN PHOSPHATASE"/>
    <property type="match status" value="1"/>
</dbReference>
<protein>
    <recommendedName>
        <fullName evidence="2">protein-tyrosine-phosphatase</fullName>
        <ecNumber evidence="2">3.1.3.48</ecNumber>
    </recommendedName>
</protein>
<gene>
    <name evidence="6" type="ORF">HDF23_001136</name>
</gene>
<dbReference type="EC" id="3.1.3.48" evidence="2"/>
<dbReference type="Proteomes" id="UP000541583">
    <property type="component" value="Unassembled WGS sequence"/>
</dbReference>
<evidence type="ECO:0000259" key="5">
    <source>
        <dbReference type="SMART" id="SM00226"/>
    </source>
</evidence>